<feature type="domain" description="C2H2-type" evidence="13">
    <location>
        <begin position="164"/>
        <end position="192"/>
    </location>
</feature>
<reference evidence="16" key="2">
    <citation type="submission" date="2025-04" db="UniProtKB">
        <authorList>
            <consortium name="RefSeq"/>
        </authorList>
    </citation>
    <scope>IDENTIFICATION</scope>
    <source>
        <strain evidence="16">DH4</strain>
        <tissue evidence="16">Whole body</tissue>
    </source>
</reference>
<feature type="region of interest" description="Disordered" evidence="12">
    <location>
        <begin position="35"/>
        <end position="89"/>
    </location>
</feature>
<feature type="region of interest" description="Disordered" evidence="12">
    <location>
        <begin position="354"/>
        <end position="379"/>
    </location>
</feature>
<feature type="domain" description="C2H2-type" evidence="13">
    <location>
        <begin position="221"/>
        <end position="244"/>
    </location>
</feature>
<dbReference type="FunFam" id="3.30.160.60:FF:000029">
    <property type="entry name" value="GLI family zinc finger 4"/>
    <property type="match status" value="1"/>
</dbReference>
<dbReference type="InterPro" id="IPR013087">
    <property type="entry name" value="Znf_C2H2_type"/>
</dbReference>
<dbReference type="GO" id="GO:0042802">
    <property type="term" value="F:identical protein binding"/>
    <property type="evidence" value="ECO:0007669"/>
    <property type="project" value="UniProtKB-ARBA"/>
</dbReference>
<dbReference type="KEGG" id="ame:102654773"/>
<dbReference type="FunFam" id="3.30.160.60:FF:000508">
    <property type="entry name" value="Myeloid zinc finger 1"/>
    <property type="match status" value="1"/>
</dbReference>
<evidence type="ECO:0000256" key="2">
    <source>
        <dbReference type="ARBA" id="ARBA00006991"/>
    </source>
</evidence>
<sequence length="379" mass="43848">MKIKKLKKPDLGNVDWDVKSEASSERTIEVLESELEPLPSPPDPHAYCELSCEDPPPPRPSIDTTTTAPPTNACRPVDTGDVHGRNTGMRKIGTRWRGFEDDEECRKRYTCSVCELEFAKHRDYKRHMVKHSDARPYICSTCGKAFKRSSEICNHRRIHRDIKYTCEICGFTTNNKISLRMHHRRVHERDYRYRCDQCDKGFMSNYDLEDHKTSHLETKAFICEFCGNGYSQRSYLVSHKRVMHGIKMSTPKAFQCNICNKRSFATEQELRSHLNLHSQMFLCAECGQKFATNYALKLHCRRHTGEKPYQCPFCPKAFARSPALRVHKLTHTGERPYVCNICGQSFTQRSSLMVHHKKHPGNHPPPPPLPLTRLAKEKS</sequence>
<dbReference type="RefSeq" id="XP_006562778.1">
    <property type="nucleotide sequence ID" value="XM_006562715.3"/>
</dbReference>
<dbReference type="PANTHER" id="PTHR47772:SF13">
    <property type="entry name" value="GASTRULA ZINC FINGER PROTEIN XLCGF49.1-LIKE-RELATED"/>
    <property type="match status" value="1"/>
</dbReference>
<reference evidence="14" key="1">
    <citation type="submission" date="2021-01" db="UniProtKB">
        <authorList>
            <consortium name="EnsemblMetazoa"/>
        </authorList>
    </citation>
    <scope>IDENTIFICATION</scope>
    <source>
        <strain evidence="14">DH4</strain>
    </source>
</reference>
<evidence type="ECO:0000256" key="12">
    <source>
        <dbReference type="SAM" id="MobiDB-lite"/>
    </source>
</evidence>
<comment type="subcellular location">
    <subcellularLocation>
        <location evidence="1">Nucleus</location>
    </subcellularLocation>
</comment>
<dbReference type="EnsemblMetazoa" id="XM_006562715">
    <property type="protein sequence ID" value="XP_006562778"/>
    <property type="gene ID" value="LOC102654773"/>
</dbReference>
<evidence type="ECO:0000256" key="5">
    <source>
        <dbReference type="ARBA" id="ARBA00022771"/>
    </source>
</evidence>
<feature type="domain" description="C2H2-type" evidence="13">
    <location>
        <begin position="281"/>
        <end position="308"/>
    </location>
</feature>
<evidence type="ECO:0000313" key="15">
    <source>
        <dbReference type="Proteomes" id="UP000005203"/>
    </source>
</evidence>
<keyword evidence="5 11" id="KW-0863">Zinc-finger</keyword>
<keyword evidence="8" id="KW-0238">DNA-binding</keyword>
<evidence type="ECO:0000256" key="1">
    <source>
        <dbReference type="ARBA" id="ARBA00004123"/>
    </source>
</evidence>
<dbReference type="SMART" id="SM00355">
    <property type="entry name" value="ZnF_C2H2"/>
    <property type="match status" value="9"/>
</dbReference>
<proteinExistence type="inferred from homology"/>
<evidence type="ECO:0000256" key="11">
    <source>
        <dbReference type="PROSITE-ProRule" id="PRU00042"/>
    </source>
</evidence>
<evidence type="ECO:0000259" key="13">
    <source>
        <dbReference type="PROSITE" id="PS50157"/>
    </source>
</evidence>
<organism evidence="14">
    <name type="scientific">Apis mellifera</name>
    <name type="common">Honeybee</name>
    <dbReference type="NCBI Taxonomy" id="7460"/>
    <lineage>
        <taxon>Eukaryota</taxon>
        <taxon>Metazoa</taxon>
        <taxon>Ecdysozoa</taxon>
        <taxon>Arthropoda</taxon>
        <taxon>Hexapoda</taxon>
        <taxon>Insecta</taxon>
        <taxon>Pterygota</taxon>
        <taxon>Neoptera</taxon>
        <taxon>Endopterygota</taxon>
        <taxon>Hymenoptera</taxon>
        <taxon>Apocrita</taxon>
        <taxon>Aculeata</taxon>
        <taxon>Apoidea</taxon>
        <taxon>Anthophila</taxon>
        <taxon>Apidae</taxon>
        <taxon>Apis</taxon>
    </lineage>
</organism>
<dbReference type="AlphaFoldDB" id="A0A7M7GUK5"/>
<dbReference type="InterPro" id="IPR036236">
    <property type="entry name" value="Znf_C2H2_sf"/>
</dbReference>
<feature type="domain" description="C2H2-type" evidence="13">
    <location>
        <begin position="193"/>
        <end position="220"/>
    </location>
</feature>
<accession>A0A7M7GUK5</accession>
<dbReference type="PROSITE" id="PS50157">
    <property type="entry name" value="ZINC_FINGER_C2H2_2"/>
    <property type="match status" value="8"/>
</dbReference>
<evidence type="ECO:0000256" key="8">
    <source>
        <dbReference type="ARBA" id="ARBA00023125"/>
    </source>
</evidence>
<evidence type="ECO:0000313" key="14">
    <source>
        <dbReference type="EnsemblMetazoa" id="XP_006562778"/>
    </source>
</evidence>
<keyword evidence="4" id="KW-0677">Repeat</keyword>
<keyword evidence="7" id="KW-0805">Transcription regulation</keyword>
<dbReference type="GO" id="GO:0005634">
    <property type="term" value="C:nucleus"/>
    <property type="evidence" value="ECO:0007669"/>
    <property type="project" value="UniProtKB-SubCell"/>
</dbReference>
<dbReference type="OrthoDB" id="6077919at2759"/>
<dbReference type="Proteomes" id="UP000005203">
    <property type="component" value="Linkage group LG4"/>
</dbReference>
<feature type="domain" description="C2H2-type" evidence="13">
    <location>
        <begin position="109"/>
        <end position="136"/>
    </location>
</feature>
<feature type="domain" description="C2H2-type" evidence="13">
    <location>
        <begin position="309"/>
        <end position="336"/>
    </location>
</feature>
<protein>
    <submittedName>
        <fullName evidence="16">Zinc finger protein 664 isoform X2</fullName>
    </submittedName>
</protein>
<evidence type="ECO:0000256" key="4">
    <source>
        <dbReference type="ARBA" id="ARBA00022737"/>
    </source>
</evidence>
<comment type="similarity">
    <text evidence="2">Belongs to the krueppel C2H2-type zinc-finger protein family.</text>
</comment>
<dbReference type="Pfam" id="PF00096">
    <property type="entry name" value="zf-C2H2"/>
    <property type="match status" value="3"/>
</dbReference>
<dbReference type="InterPro" id="IPR050636">
    <property type="entry name" value="C2H2-ZF_domain-containing"/>
</dbReference>
<dbReference type="GO" id="GO:0003677">
    <property type="term" value="F:DNA binding"/>
    <property type="evidence" value="ECO:0007669"/>
    <property type="project" value="UniProtKB-KW"/>
</dbReference>
<evidence type="ECO:0000256" key="10">
    <source>
        <dbReference type="ARBA" id="ARBA00023242"/>
    </source>
</evidence>
<gene>
    <name evidence="16" type="primary">LOC102654773</name>
</gene>
<evidence type="ECO:0000256" key="6">
    <source>
        <dbReference type="ARBA" id="ARBA00022833"/>
    </source>
</evidence>
<feature type="domain" description="C2H2-type" evidence="13">
    <location>
        <begin position="337"/>
        <end position="364"/>
    </location>
</feature>
<dbReference type="PROSITE" id="PS00028">
    <property type="entry name" value="ZINC_FINGER_C2H2_1"/>
    <property type="match status" value="7"/>
</dbReference>
<name>A0A7M7GUK5_APIME</name>
<dbReference type="Pfam" id="PF13912">
    <property type="entry name" value="zf-C2H2_6"/>
    <property type="match status" value="2"/>
</dbReference>
<keyword evidence="9" id="KW-0804">Transcription</keyword>
<evidence type="ECO:0000256" key="7">
    <source>
        <dbReference type="ARBA" id="ARBA00023015"/>
    </source>
</evidence>
<evidence type="ECO:0000256" key="9">
    <source>
        <dbReference type="ARBA" id="ARBA00023163"/>
    </source>
</evidence>
<dbReference type="Pfam" id="PF13465">
    <property type="entry name" value="zf-H2C2_2"/>
    <property type="match status" value="1"/>
</dbReference>
<evidence type="ECO:0000256" key="3">
    <source>
        <dbReference type="ARBA" id="ARBA00022723"/>
    </source>
</evidence>
<keyword evidence="10" id="KW-0539">Nucleus</keyword>
<dbReference type="Gene3D" id="3.30.160.60">
    <property type="entry name" value="Classic Zinc Finger"/>
    <property type="match status" value="8"/>
</dbReference>
<dbReference type="GeneID" id="102654773"/>
<dbReference type="FunFam" id="3.30.160.60:FF:000744">
    <property type="entry name" value="zinc finger E-box-binding homeobox 1"/>
    <property type="match status" value="1"/>
</dbReference>
<keyword evidence="6" id="KW-0862">Zinc</keyword>
<dbReference type="GO" id="GO:0008270">
    <property type="term" value="F:zinc ion binding"/>
    <property type="evidence" value="ECO:0007669"/>
    <property type="project" value="UniProtKB-KW"/>
</dbReference>
<dbReference type="PANTHER" id="PTHR47772">
    <property type="entry name" value="ZINC FINGER PROTEIN 200"/>
    <property type="match status" value="1"/>
</dbReference>
<feature type="domain" description="C2H2-type" evidence="13">
    <location>
        <begin position="137"/>
        <end position="164"/>
    </location>
</feature>
<dbReference type="GO" id="GO:0010468">
    <property type="term" value="P:regulation of gene expression"/>
    <property type="evidence" value="ECO:0007669"/>
    <property type="project" value="UniProtKB-ARBA"/>
</dbReference>
<keyword evidence="3" id="KW-0479">Metal-binding</keyword>
<dbReference type="SUPFAM" id="SSF57667">
    <property type="entry name" value="beta-beta-alpha zinc fingers"/>
    <property type="match status" value="5"/>
</dbReference>
<evidence type="ECO:0000313" key="16">
    <source>
        <dbReference type="RefSeq" id="XP_006562778.1"/>
    </source>
</evidence>
<keyword evidence="15" id="KW-1185">Reference proteome</keyword>
<accession>A0A8B6Z0U2</accession>